<organism evidence="5 6">
    <name type="scientific">Zasmidium cellare ATCC 36951</name>
    <dbReference type="NCBI Taxonomy" id="1080233"/>
    <lineage>
        <taxon>Eukaryota</taxon>
        <taxon>Fungi</taxon>
        <taxon>Dikarya</taxon>
        <taxon>Ascomycota</taxon>
        <taxon>Pezizomycotina</taxon>
        <taxon>Dothideomycetes</taxon>
        <taxon>Dothideomycetidae</taxon>
        <taxon>Mycosphaerellales</taxon>
        <taxon>Mycosphaerellaceae</taxon>
        <taxon>Zasmidium</taxon>
    </lineage>
</organism>
<feature type="domain" description="FAD-binding" evidence="4">
    <location>
        <begin position="187"/>
        <end position="269"/>
    </location>
</feature>
<dbReference type="SUPFAM" id="SSF51905">
    <property type="entry name" value="FAD/NAD(P)-binding domain"/>
    <property type="match status" value="1"/>
</dbReference>
<accession>A0A6A6CJN9</accession>
<reference evidence="5" key="1">
    <citation type="journal article" date="2020" name="Stud. Mycol.">
        <title>101 Dothideomycetes genomes: a test case for predicting lifestyles and emergence of pathogens.</title>
        <authorList>
            <person name="Haridas S."/>
            <person name="Albert R."/>
            <person name="Binder M."/>
            <person name="Bloem J."/>
            <person name="Labutti K."/>
            <person name="Salamov A."/>
            <person name="Andreopoulos B."/>
            <person name="Baker S."/>
            <person name="Barry K."/>
            <person name="Bills G."/>
            <person name="Bluhm B."/>
            <person name="Cannon C."/>
            <person name="Castanera R."/>
            <person name="Culley D."/>
            <person name="Daum C."/>
            <person name="Ezra D."/>
            <person name="Gonzalez J."/>
            <person name="Henrissat B."/>
            <person name="Kuo A."/>
            <person name="Liang C."/>
            <person name="Lipzen A."/>
            <person name="Lutzoni F."/>
            <person name="Magnuson J."/>
            <person name="Mondo S."/>
            <person name="Nolan M."/>
            <person name="Ohm R."/>
            <person name="Pangilinan J."/>
            <person name="Park H.-J."/>
            <person name="Ramirez L."/>
            <person name="Alfaro M."/>
            <person name="Sun H."/>
            <person name="Tritt A."/>
            <person name="Yoshinaga Y."/>
            <person name="Zwiers L.-H."/>
            <person name="Turgeon B."/>
            <person name="Goodwin S."/>
            <person name="Spatafora J."/>
            <person name="Crous P."/>
            <person name="Grigoriev I."/>
        </authorList>
    </citation>
    <scope>NUCLEOTIDE SEQUENCE</scope>
    <source>
        <strain evidence="5">ATCC 36951</strain>
    </source>
</reference>
<dbReference type="PANTHER" id="PTHR43004">
    <property type="entry name" value="TRK SYSTEM POTASSIUM UPTAKE PROTEIN"/>
    <property type="match status" value="1"/>
</dbReference>
<proteinExistence type="predicted"/>
<dbReference type="InterPro" id="IPR002938">
    <property type="entry name" value="FAD-bd"/>
</dbReference>
<keyword evidence="2" id="KW-0274">FAD</keyword>
<keyword evidence="1" id="KW-0285">Flavoprotein</keyword>
<dbReference type="PANTHER" id="PTHR43004:SF17">
    <property type="entry name" value="PUTATIVE-RELATED"/>
    <property type="match status" value="1"/>
</dbReference>
<evidence type="ECO:0000256" key="3">
    <source>
        <dbReference type="ARBA" id="ARBA00023002"/>
    </source>
</evidence>
<keyword evidence="6" id="KW-1185">Reference proteome</keyword>
<evidence type="ECO:0000313" key="6">
    <source>
        <dbReference type="Proteomes" id="UP000799537"/>
    </source>
</evidence>
<dbReference type="RefSeq" id="XP_033667061.1">
    <property type="nucleotide sequence ID" value="XM_033817046.1"/>
</dbReference>
<evidence type="ECO:0000259" key="4">
    <source>
        <dbReference type="Pfam" id="PF01494"/>
    </source>
</evidence>
<protein>
    <recommendedName>
        <fullName evidence="4">FAD-binding domain-containing protein</fullName>
    </recommendedName>
</protein>
<keyword evidence="3" id="KW-0560">Oxidoreductase</keyword>
<dbReference type="OrthoDB" id="2096480at2759"/>
<dbReference type="AlphaFoldDB" id="A0A6A6CJN9"/>
<dbReference type="InterPro" id="IPR036188">
    <property type="entry name" value="FAD/NAD-bd_sf"/>
</dbReference>
<dbReference type="EMBL" id="ML993597">
    <property type="protein sequence ID" value="KAF2166172.1"/>
    <property type="molecule type" value="Genomic_DNA"/>
</dbReference>
<dbReference type="GO" id="GO:0016709">
    <property type="term" value="F:oxidoreductase activity, acting on paired donors, with incorporation or reduction of molecular oxygen, NAD(P)H as one donor, and incorporation of one atom of oxygen"/>
    <property type="evidence" value="ECO:0007669"/>
    <property type="project" value="UniProtKB-ARBA"/>
</dbReference>
<gene>
    <name evidence="5" type="ORF">M409DRAFT_66681</name>
</gene>
<sequence length="501" mass="56436">MPQIGHTPDTFNFHSSNFVNVPFYSVELSGDILQQAVPVGMFMIQPELVVRKTFLEPVADIRQVEQEYKYEGTWVAANLHISLPTPETHPDFPAWKVGMTPEEVYDLFWPAGWHFCSPPGKPTATGRFGPVERRFWRHEFRQEDWNEKTMDADELLWEHLTPMITRSQDSQGRRFGQAVTFPRDCIETLRCRPFTFAHKVVNKWHHKKSVLIGDAAHVFPPFGGQGIASGIRDAHQLAWRIAALEKQPQHSDILCQTMLDAWAAERTKGIQDAATFTKMNGMLCNNRKPLIFPVLQAMEWFTQNFLGTHSFNDAQAKAEQRGFQGVKGGFFLNDHEGGCKLPQIYVDSLSSRKALSDTIFEANDSPLRLLSLQQGTKAPSTSINELKTLLSDASIPEYLLSPTSIIAMSTSPCPPESIGSFAAPEIRKISPTPLNDLTHGQARRSYDVAAFQQRLGKDTRYAIVRPDFYVFATARNLGELRVCLEGLRKMVEGTGKVRSSL</sequence>
<dbReference type="Gene3D" id="3.50.50.60">
    <property type="entry name" value="FAD/NAD(P)-binding domain"/>
    <property type="match status" value="1"/>
</dbReference>
<dbReference type="GeneID" id="54570318"/>
<dbReference type="InterPro" id="IPR050641">
    <property type="entry name" value="RIFMO-like"/>
</dbReference>
<dbReference type="PRINTS" id="PR00420">
    <property type="entry name" value="RNGMNOXGNASE"/>
</dbReference>
<dbReference type="Pfam" id="PF01494">
    <property type="entry name" value="FAD_binding_3"/>
    <property type="match status" value="1"/>
</dbReference>
<dbReference type="Proteomes" id="UP000799537">
    <property type="component" value="Unassembled WGS sequence"/>
</dbReference>
<dbReference type="Gene3D" id="3.30.9.10">
    <property type="entry name" value="D-Amino Acid Oxidase, subunit A, domain 2"/>
    <property type="match status" value="1"/>
</dbReference>
<name>A0A6A6CJN9_ZASCE</name>
<evidence type="ECO:0000256" key="1">
    <source>
        <dbReference type="ARBA" id="ARBA00022630"/>
    </source>
</evidence>
<evidence type="ECO:0000313" key="5">
    <source>
        <dbReference type="EMBL" id="KAF2166172.1"/>
    </source>
</evidence>
<dbReference type="GO" id="GO:0071949">
    <property type="term" value="F:FAD binding"/>
    <property type="evidence" value="ECO:0007669"/>
    <property type="project" value="InterPro"/>
</dbReference>
<evidence type="ECO:0000256" key="2">
    <source>
        <dbReference type="ARBA" id="ARBA00022827"/>
    </source>
</evidence>